<feature type="domain" description="PWWP" evidence="5">
    <location>
        <begin position="112"/>
        <end position="174"/>
    </location>
</feature>
<dbReference type="PROSITE" id="PS51050">
    <property type="entry name" value="ZF_CW"/>
    <property type="match status" value="1"/>
</dbReference>
<comment type="caution">
    <text evidence="7">The sequence shown here is derived from an EMBL/GenBank/DDBJ whole genome shotgun (WGS) entry which is preliminary data.</text>
</comment>
<evidence type="ECO:0000313" key="8">
    <source>
        <dbReference type="Proteomes" id="UP000499080"/>
    </source>
</evidence>
<keyword evidence="2" id="KW-0863">Zinc-finger</keyword>
<dbReference type="PROSITE" id="PS50812">
    <property type="entry name" value="PWWP"/>
    <property type="match status" value="1"/>
</dbReference>
<dbReference type="Gene3D" id="3.30.40.100">
    <property type="match status" value="1"/>
</dbReference>
<dbReference type="SUPFAM" id="SSF63748">
    <property type="entry name" value="Tudor/PWWP/MBT"/>
    <property type="match status" value="1"/>
</dbReference>
<evidence type="ECO:0000259" key="6">
    <source>
        <dbReference type="PROSITE" id="PS51050"/>
    </source>
</evidence>
<dbReference type="OrthoDB" id="6437594at2759"/>
<keyword evidence="8" id="KW-1185">Reference proteome</keyword>
<dbReference type="InterPro" id="IPR000313">
    <property type="entry name" value="PWWP_dom"/>
</dbReference>
<evidence type="ECO:0000256" key="2">
    <source>
        <dbReference type="ARBA" id="ARBA00022771"/>
    </source>
</evidence>
<feature type="domain" description="CW-type" evidence="6">
    <location>
        <begin position="35"/>
        <end position="102"/>
    </location>
</feature>
<gene>
    <name evidence="7" type="ORF">AVEN_15116_2</name>
</gene>
<keyword evidence="1" id="KW-0479">Metal-binding</keyword>
<dbReference type="PANTHER" id="PTHR15999">
    <property type="entry name" value="ZINC FINGER CW-TYPE PWWP DOMAIN PROTEIN 1"/>
    <property type="match status" value="1"/>
</dbReference>
<dbReference type="Proteomes" id="UP000499080">
    <property type="component" value="Unassembled WGS sequence"/>
</dbReference>
<dbReference type="Gene3D" id="2.30.30.140">
    <property type="match status" value="1"/>
</dbReference>
<evidence type="ECO:0000256" key="4">
    <source>
        <dbReference type="SAM" id="MobiDB-lite"/>
    </source>
</evidence>
<organism evidence="7 8">
    <name type="scientific">Araneus ventricosus</name>
    <name type="common">Orbweaver spider</name>
    <name type="synonym">Epeira ventricosa</name>
    <dbReference type="NCBI Taxonomy" id="182803"/>
    <lineage>
        <taxon>Eukaryota</taxon>
        <taxon>Metazoa</taxon>
        <taxon>Ecdysozoa</taxon>
        <taxon>Arthropoda</taxon>
        <taxon>Chelicerata</taxon>
        <taxon>Arachnida</taxon>
        <taxon>Araneae</taxon>
        <taxon>Araneomorphae</taxon>
        <taxon>Entelegynae</taxon>
        <taxon>Araneoidea</taxon>
        <taxon>Araneidae</taxon>
        <taxon>Araneus</taxon>
    </lineage>
</organism>
<dbReference type="GO" id="GO:0008270">
    <property type="term" value="F:zinc ion binding"/>
    <property type="evidence" value="ECO:0007669"/>
    <property type="project" value="UniProtKB-KW"/>
</dbReference>
<dbReference type="Pfam" id="PF00855">
    <property type="entry name" value="PWWP"/>
    <property type="match status" value="1"/>
</dbReference>
<accession>A0A4Y2PSX0</accession>
<proteinExistence type="predicted"/>
<dbReference type="EMBL" id="BGPR01011985">
    <property type="protein sequence ID" value="GBN53953.1"/>
    <property type="molecule type" value="Genomic_DNA"/>
</dbReference>
<dbReference type="InterPro" id="IPR011124">
    <property type="entry name" value="Znf_CW"/>
</dbReference>
<evidence type="ECO:0000256" key="3">
    <source>
        <dbReference type="ARBA" id="ARBA00022833"/>
    </source>
</evidence>
<protein>
    <recommendedName>
        <fullName evidence="9">Zinc finger CW-type PWWP domain protein 1</fullName>
    </recommendedName>
</protein>
<dbReference type="GO" id="GO:0005634">
    <property type="term" value="C:nucleus"/>
    <property type="evidence" value="ECO:0007669"/>
    <property type="project" value="TreeGrafter"/>
</dbReference>
<evidence type="ECO:0000313" key="7">
    <source>
        <dbReference type="EMBL" id="GBN53953.1"/>
    </source>
</evidence>
<name>A0A4Y2PSX0_ARAVE</name>
<dbReference type="InterPro" id="IPR042778">
    <property type="entry name" value="ZCWPW1/ZCWPW2"/>
</dbReference>
<dbReference type="PANTHER" id="PTHR15999:SF2">
    <property type="entry name" value="ZINC FINGER CW-TYPE PWWP DOMAIN PROTEIN 1"/>
    <property type="match status" value="1"/>
</dbReference>
<reference evidence="7 8" key="1">
    <citation type="journal article" date="2019" name="Sci. Rep.">
        <title>Orb-weaving spider Araneus ventricosus genome elucidates the spidroin gene catalogue.</title>
        <authorList>
            <person name="Kono N."/>
            <person name="Nakamura H."/>
            <person name="Ohtoshi R."/>
            <person name="Moran D.A.P."/>
            <person name="Shinohara A."/>
            <person name="Yoshida Y."/>
            <person name="Fujiwara M."/>
            <person name="Mori M."/>
            <person name="Tomita M."/>
            <person name="Arakawa K."/>
        </authorList>
    </citation>
    <scope>NUCLEOTIDE SEQUENCE [LARGE SCALE GENOMIC DNA]</scope>
</reference>
<evidence type="ECO:0008006" key="9">
    <source>
        <dbReference type="Google" id="ProtNLM"/>
    </source>
</evidence>
<dbReference type="Pfam" id="PF07496">
    <property type="entry name" value="zf-CW"/>
    <property type="match status" value="1"/>
</dbReference>
<feature type="region of interest" description="Disordered" evidence="4">
    <location>
        <begin position="1"/>
        <end position="34"/>
    </location>
</feature>
<dbReference type="AlphaFoldDB" id="A0A4Y2PSX0"/>
<evidence type="ECO:0000256" key="1">
    <source>
        <dbReference type="ARBA" id="ARBA00022723"/>
    </source>
</evidence>
<evidence type="ECO:0000259" key="5">
    <source>
        <dbReference type="PROSITE" id="PS50812"/>
    </source>
</evidence>
<keyword evidence="3" id="KW-0862">Zinc</keyword>
<sequence length="186" mass="22091">MPSRKRRSNEEETTTGKMPSRKRRSNEEETTGHGFDPLKSWNEYYSRYVPRGMSVECEKCNKWRVVKEYQEMCEVPEYFECSMWSLSDEEKGNCYIPQLEDDSEFTNELYTPGSLVWAKMKGHPRWPAMVEDDPIQLLYCKNLDTDPRYHVVFFGKKVTRTWLADRNLEPFSIPPSVCIPQYLVYI</sequence>
<dbReference type="SMART" id="SM00293">
    <property type="entry name" value="PWWP"/>
    <property type="match status" value="1"/>
</dbReference>